<sequence length="449" mass="47561">MQLPLVGKAKSTPWLIGLVVAGIVGVSAVAVPLARNAAPKQSISQLTVPVQAKDITARITASGEVQAVKELNLNPKTAGRLEALLVQRGDRVRKGQVVARMETRELQADRAQAQAELAKAQANLSLLRAGSRPEAISQAEASATQARAQIAAAQTRLDLALQRSQRNQALSAEGAISRDRLDEVLNEERSARANVEQAQAGYNSLVQQLNQQKNGSRIQEIQQAAAQVAAAQASLDRIGVQLEDAVIVAPFDGVITQTGAEVGAFVAPTSFASSTSSATYVANLASDLEIKAKVPEVDIAQIRLGQTVEIRAGAYPDQSFKGTVQRISPKAEEDASQRGVVTFAVWVGLNSGKDLLRSGMKDIDLTFFGKPIPQALIVPTVAIVTDKGQTGVLVPDAQNKPRFQLVTVGSTIGNETQILSGIQAGNQVFVELPEGQKLENITKGVDQKN</sequence>
<keyword evidence="5" id="KW-0812">Transmembrane</keyword>
<dbReference type="EMBL" id="JAMPLM010000021">
    <property type="protein sequence ID" value="MEP1060714.1"/>
    <property type="molecule type" value="Genomic_DNA"/>
</dbReference>
<evidence type="ECO:0000256" key="4">
    <source>
        <dbReference type="SAM" id="Coils"/>
    </source>
</evidence>
<evidence type="ECO:0000256" key="3">
    <source>
        <dbReference type="ARBA" id="ARBA00023054"/>
    </source>
</evidence>
<dbReference type="InterPro" id="IPR050465">
    <property type="entry name" value="UPF0194_transport"/>
</dbReference>
<dbReference type="InterPro" id="IPR058636">
    <property type="entry name" value="Beta-barrel_YknX"/>
</dbReference>
<dbReference type="Proteomes" id="UP001476950">
    <property type="component" value="Unassembled WGS sequence"/>
</dbReference>
<feature type="domain" description="YbhG-like alpha-helical hairpin" evidence="6">
    <location>
        <begin position="102"/>
        <end position="244"/>
    </location>
</feature>
<keyword evidence="3 4" id="KW-0175">Coiled coil</keyword>
<evidence type="ECO:0000256" key="2">
    <source>
        <dbReference type="ARBA" id="ARBA00009477"/>
    </source>
</evidence>
<evidence type="ECO:0000313" key="9">
    <source>
        <dbReference type="EMBL" id="MEP1060714.1"/>
    </source>
</evidence>
<protein>
    <submittedName>
        <fullName evidence="9">Efflux RND transporter periplasmic adaptor subunit</fullName>
    </submittedName>
</protein>
<dbReference type="PRINTS" id="PR01490">
    <property type="entry name" value="RTXTOXIND"/>
</dbReference>
<keyword evidence="10" id="KW-1185">Reference proteome</keyword>
<evidence type="ECO:0000259" key="8">
    <source>
        <dbReference type="Pfam" id="PF25990"/>
    </source>
</evidence>
<name>A0ABV0KNB9_9CYAN</name>
<dbReference type="RefSeq" id="WP_190446874.1">
    <property type="nucleotide sequence ID" value="NZ_JAMPLM010000021.1"/>
</dbReference>
<evidence type="ECO:0000259" key="6">
    <source>
        <dbReference type="Pfam" id="PF25881"/>
    </source>
</evidence>
<dbReference type="Gene3D" id="2.40.50.100">
    <property type="match status" value="1"/>
</dbReference>
<evidence type="ECO:0000259" key="7">
    <source>
        <dbReference type="Pfam" id="PF25967"/>
    </source>
</evidence>
<dbReference type="PANTHER" id="PTHR32347">
    <property type="entry name" value="EFFLUX SYSTEM COMPONENT YKNX-RELATED"/>
    <property type="match status" value="1"/>
</dbReference>
<comment type="caution">
    <text evidence="9">The sequence shown here is derived from an EMBL/GenBank/DDBJ whole genome shotgun (WGS) entry which is preliminary data.</text>
</comment>
<dbReference type="InterPro" id="IPR006143">
    <property type="entry name" value="RND_pump_MFP"/>
</dbReference>
<dbReference type="Pfam" id="PF25881">
    <property type="entry name" value="HH_YBHG"/>
    <property type="match status" value="1"/>
</dbReference>
<evidence type="ECO:0000256" key="1">
    <source>
        <dbReference type="ARBA" id="ARBA00004196"/>
    </source>
</evidence>
<feature type="domain" description="Multidrug resistance protein MdtA-like C-terminal permuted SH3" evidence="7">
    <location>
        <begin position="374"/>
        <end position="431"/>
    </location>
</feature>
<feature type="domain" description="YknX-like beta-barrel" evidence="8">
    <location>
        <begin position="288"/>
        <end position="361"/>
    </location>
</feature>
<dbReference type="Gene3D" id="1.10.287.470">
    <property type="entry name" value="Helix hairpin bin"/>
    <property type="match status" value="2"/>
</dbReference>
<comment type="similarity">
    <text evidence="2">Belongs to the membrane fusion protein (MFP) (TC 8.A.1) family.</text>
</comment>
<dbReference type="NCBIfam" id="TIGR01730">
    <property type="entry name" value="RND_mfp"/>
    <property type="match status" value="1"/>
</dbReference>
<dbReference type="SUPFAM" id="SSF111369">
    <property type="entry name" value="HlyD-like secretion proteins"/>
    <property type="match status" value="2"/>
</dbReference>
<feature type="transmembrane region" description="Helical" evidence="5">
    <location>
        <begin position="12"/>
        <end position="34"/>
    </location>
</feature>
<dbReference type="PANTHER" id="PTHR32347:SF14">
    <property type="entry name" value="EFFLUX SYSTEM COMPONENT YKNX-RELATED"/>
    <property type="match status" value="1"/>
</dbReference>
<dbReference type="InterPro" id="IPR059052">
    <property type="entry name" value="HH_YbhG-like"/>
</dbReference>
<organism evidence="9 10">
    <name type="scientific">Stenomitos frigidus AS-A4</name>
    <dbReference type="NCBI Taxonomy" id="2933935"/>
    <lineage>
        <taxon>Bacteria</taxon>
        <taxon>Bacillati</taxon>
        <taxon>Cyanobacteriota</taxon>
        <taxon>Cyanophyceae</taxon>
        <taxon>Leptolyngbyales</taxon>
        <taxon>Leptolyngbyaceae</taxon>
        <taxon>Stenomitos</taxon>
    </lineage>
</organism>
<gene>
    <name evidence="9" type="ORF">NDI38_19980</name>
</gene>
<evidence type="ECO:0000313" key="10">
    <source>
        <dbReference type="Proteomes" id="UP001476950"/>
    </source>
</evidence>
<proteinExistence type="inferred from homology"/>
<accession>A0ABV0KNB9</accession>
<reference evidence="9 10" key="1">
    <citation type="submission" date="2022-04" db="EMBL/GenBank/DDBJ databases">
        <title>Positive selection, recombination, and allopatry shape intraspecific diversity of widespread and dominant cyanobacteria.</title>
        <authorList>
            <person name="Wei J."/>
            <person name="Shu W."/>
            <person name="Hu C."/>
        </authorList>
    </citation>
    <scope>NUCLEOTIDE SEQUENCE [LARGE SCALE GENOMIC DNA]</scope>
    <source>
        <strain evidence="9 10">AS-A4</strain>
    </source>
</reference>
<dbReference type="Pfam" id="PF25990">
    <property type="entry name" value="Beta-barrel_YknX"/>
    <property type="match status" value="1"/>
</dbReference>
<dbReference type="Gene3D" id="2.40.30.170">
    <property type="match status" value="1"/>
</dbReference>
<feature type="coiled-coil region" evidence="4">
    <location>
        <begin position="101"/>
        <end position="201"/>
    </location>
</feature>
<dbReference type="Pfam" id="PF25967">
    <property type="entry name" value="RND-MFP_C"/>
    <property type="match status" value="1"/>
</dbReference>
<evidence type="ECO:0000256" key="5">
    <source>
        <dbReference type="SAM" id="Phobius"/>
    </source>
</evidence>
<dbReference type="Gene3D" id="2.40.420.20">
    <property type="match status" value="1"/>
</dbReference>
<keyword evidence="5" id="KW-1133">Transmembrane helix</keyword>
<comment type="subcellular location">
    <subcellularLocation>
        <location evidence="1">Cell envelope</location>
    </subcellularLocation>
</comment>
<keyword evidence="5" id="KW-0472">Membrane</keyword>
<dbReference type="InterPro" id="IPR058627">
    <property type="entry name" value="MdtA-like_C"/>
</dbReference>